<accession>A0A212K263</accession>
<dbReference type="FunFam" id="3.40.50.1000:FF:000029">
    <property type="entry name" value="3-deoxy-D-manno-octulosonate 8-phosphate phosphatase KdsC"/>
    <property type="match status" value="1"/>
</dbReference>
<dbReference type="SFLD" id="SFLDG01138">
    <property type="entry name" value="C1.6.2:_Deoxy-d-mannose-octulo"/>
    <property type="match status" value="1"/>
</dbReference>
<evidence type="ECO:0008006" key="9">
    <source>
        <dbReference type="Google" id="ProtNLM"/>
    </source>
</evidence>
<reference evidence="8" key="1">
    <citation type="submission" date="2016-04" db="EMBL/GenBank/DDBJ databases">
        <authorList>
            <person name="Evans L.H."/>
            <person name="Alamgir A."/>
            <person name="Owens N."/>
            <person name="Weber N.D."/>
            <person name="Virtaneva K."/>
            <person name="Barbian K."/>
            <person name="Babar A."/>
            <person name="Rosenke K."/>
        </authorList>
    </citation>
    <scope>NUCLEOTIDE SEQUENCE</scope>
    <source>
        <strain evidence="8">86-1</strain>
    </source>
</reference>
<keyword evidence="6 7" id="KW-0460">Magnesium</keyword>
<dbReference type="EMBL" id="FLUM01000003">
    <property type="protein sequence ID" value="SBW05840.1"/>
    <property type="molecule type" value="Genomic_DNA"/>
</dbReference>
<dbReference type="AlphaFoldDB" id="A0A212K263"/>
<feature type="binding site" evidence="7">
    <location>
        <position position="17"/>
    </location>
    <ligand>
        <name>Mg(2+)</name>
        <dbReference type="ChEBI" id="CHEBI:18420"/>
    </ligand>
</feature>
<feature type="binding site" evidence="7">
    <location>
        <position position="110"/>
    </location>
    <ligand>
        <name>Mg(2+)</name>
        <dbReference type="ChEBI" id="CHEBI:18420"/>
    </ligand>
</feature>
<evidence type="ECO:0000256" key="4">
    <source>
        <dbReference type="ARBA" id="ARBA00022723"/>
    </source>
</evidence>
<evidence type="ECO:0000256" key="2">
    <source>
        <dbReference type="ARBA" id="ARBA00005893"/>
    </source>
</evidence>
<dbReference type="InterPro" id="IPR050793">
    <property type="entry name" value="CMP-NeuNAc_synthase"/>
</dbReference>
<evidence type="ECO:0000256" key="7">
    <source>
        <dbReference type="PIRSR" id="PIRSR006118-2"/>
    </source>
</evidence>
<dbReference type="RefSeq" id="WP_296943732.1">
    <property type="nucleotide sequence ID" value="NZ_LT599032.1"/>
</dbReference>
<evidence type="ECO:0000256" key="5">
    <source>
        <dbReference type="ARBA" id="ARBA00022801"/>
    </source>
</evidence>
<gene>
    <name evidence="8" type="ORF">KL86DYS1_31215</name>
</gene>
<organism evidence="8">
    <name type="scientific">uncultured Dysgonomonas sp</name>
    <dbReference type="NCBI Taxonomy" id="206096"/>
    <lineage>
        <taxon>Bacteria</taxon>
        <taxon>Pseudomonadati</taxon>
        <taxon>Bacteroidota</taxon>
        <taxon>Bacteroidia</taxon>
        <taxon>Bacteroidales</taxon>
        <taxon>Dysgonomonadaceae</taxon>
        <taxon>Dysgonomonas</taxon>
        <taxon>environmental samples</taxon>
    </lineage>
</organism>
<dbReference type="SFLD" id="SFLDG01136">
    <property type="entry name" value="C1.6:_Phosphoserine_Phosphatas"/>
    <property type="match status" value="1"/>
</dbReference>
<comment type="cofactor">
    <cofactor evidence="1 7">
        <name>Mg(2+)</name>
        <dbReference type="ChEBI" id="CHEBI:18420"/>
    </cofactor>
</comment>
<comment type="similarity">
    <text evidence="2">Belongs to the KdsC family.</text>
</comment>
<dbReference type="InterPro" id="IPR023214">
    <property type="entry name" value="HAD_sf"/>
</dbReference>
<evidence type="ECO:0000313" key="8">
    <source>
        <dbReference type="EMBL" id="SBW05840.1"/>
    </source>
</evidence>
<keyword evidence="4 7" id="KW-0479">Metal-binding</keyword>
<evidence type="ECO:0000256" key="3">
    <source>
        <dbReference type="ARBA" id="ARBA00011881"/>
    </source>
</evidence>
<sequence length="173" mass="19324">MSTVNYDLSKIKAFIFDVDGVLSPDSIPLSPEGEPMRMVNIKDGYAINLAVKHGYGVAIITGGDTEAVRLRFSRLGIKDIYMKSKIKIHDFNDYIQRTGYKPEEIMYAGDDIPDYHVMQSVGLSVAPADAAHEIRSMARYISHCKGGHGVARDIIEQVMKVHGKWMSEEAFGW</sequence>
<proteinExistence type="inferred from homology"/>
<comment type="subunit">
    <text evidence="3">Homotetramer.</text>
</comment>
<dbReference type="InterPro" id="IPR036412">
    <property type="entry name" value="HAD-like_sf"/>
</dbReference>
<dbReference type="Gene3D" id="3.40.50.1000">
    <property type="entry name" value="HAD superfamily/HAD-like"/>
    <property type="match status" value="1"/>
</dbReference>
<dbReference type="PANTHER" id="PTHR21485">
    <property type="entry name" value="HAD SUPERFAMILY MEMBERS CMAS AND KDSC"/>
    <property type="match status" value="1"/>
</dbReference>
<name>A0A212K263_9BACT</name>
<dbReference type="GO" id="GO:0016788">
    <property type="term" value="F:hydrolase activity, acting on ester bonds"/>
    <property type="evidence" value="ECO:0007669"/>
    <property type="project" value="InterPro"/>
</dbReference>
<evidence type="ECO:0000256" key="1">
    <source>
        <dbReference type="ARBA" id="ARBA00001946"/>
    </source>
</evidence>
<dbReference type="NCBIfam" id="TIGR01670">
    <property type="entry name" value="KdsC-phosphatas"/>
    <property type="match status" value="1"/>
</dbReference>
<dbReference type="SUPFAM" id="SSF56784">
    <property type="entry name" value="HAD-like"/>
    <property type="match status" value="1"/>
</dbReference>
<feature type="binding site" evidence="7">
    <location>
        <position position="19"/>
    </location>
    <ligand>
        <name>substrate</name>
    </ligand>
</feature>
<dbReference type="GO" id="GO:0008781">
    <property type="term" value="F:N-acylneuraminate cytidylyltransferase activity"/>
    <property type="evidence" value="ECO:0007669"/>
    <property type="project" value="TreeGrafter"/>
</dbReference>
<dbReference type="SFLD" id="SFLDS00003">
    <property type="entry name" value="Haloacid_Dehalogenase"/>
    <property type="match status" value="1"/>
</dbReference>
<keyword evidence="5" id="KW-0378">Hydrolase</keyword>
<dbReference type="Pfam" id="PF08282">
    <property type="entry name" value="Hydrolase_3"/>
    <property type="match status" value="1"/>
</dbReference>
<dbReference type="InterPro" id="IPR010023">
    <property type="entry name" value="KdsC_fam"/>
</dbReference>
<evidence type="ECO:0000256" key="6">
    <source>
        <dbReference type="ARBA" id="ARBA00022842"/>
    </source>
</evidence>
<protein>
    <recommendedName>
        <fullName evidence="9">3-deoxy-manno-octulosonate-8-phosphatase</fullName>
    </recommendedName>
</protein>
<dbReference type="PIRSF" id="PIRSF006118">
    <property type="entry name" value="KDO8-P_Ptase"/>
    <property type="match status" value="1"/>
</dbReference>
<dbReference type="GO" id="GO:0046872">
    <property type="term" value="F:metal ion binding"/>
    <property type="evidence" value="ECO:0007669"/>
    <property type="project" value="UniProtKB-KW"/>
</dbReference>
<dbReference type="PANTHER" id="PTHR21485:SF3">
    <property type="entry name" value="N-ACYLNEURAMINATE CYTIDYLYLTRANSFERASE"/>
    <property type="match status" value="1"/>
</dbReference>